<dbReference type="OrthoDB" id="262819at2759"/>
<protein>
    <submittedName>
        <fullName evidence="2">Uncharacterized protein</fullName>
    </submittedName>
</protein>
<name>A0A836GF25_LEIEN</name>
<dbReference type="GeneID" id="94173131"/>
<dbReference type="KEGG" id="lenr:94173131"/>
<comment type="caution">
    <text evidence="2">The sequence shown here is derived from an EMBL/GenBank/DDBJ whole genome shotgun (WGS) entry which is preliminary data.</text>
</comment>
<evidence type="ECO:0000313" key="3">
    <source>
        <dbReference type="Proteomes" id="UP000674179"/>
    </source>
</evidence>
<reference evidence="2 3" key="1">
    <citation type="submission" date="2021-02" db="EMBL/GenBank/DDBJ databases">
        <title>Leishmania (Mundinia) enrietti genome sequencing and assembly.</title>
        <authorList>
            <person name="Almutairi H."/>
            <person name="Gatherer D."/>
        </authorList>
    </citation>
    <scope>NUCLEOTIDE SEQUENCE [LARGE SCALE GENOMIC DNA]</scope>
    <source>
        <strain evidence="2">CUR178</strain>
    </source>
</reference>
<gene>
    <name evidence="2" type="ORF">CUR178_05944</name>
</gene>
<accession>A0A836GF25</accession>
<keyword evidence="3" id="KW-1185">Reference proteome</keyword>
<evidence type="ECO:0000256" key="1">
    <source>
        <dbReference type="SAM" id="MobiDB-lite"/>
    </source>
</evidence>
<dbReference type="EMBL" id="JAFHKP010000020">
    <property type="protein sequence ID" value="KAG5480807.1"/>
    <property type="molecule type" value="Genomic_DNA"/>
</dbReference>
<organism evidence="2 3">
    <name type="scientific">Leishmania enriettii</name>
    <dbReference type="NCBI Taxonomy" id="5663"/>
    <lineage>
        <taxon>Eukaryota</taxon>
        <taxon>Discoba</taxon>
        <taxon>Euglenozoa</taxon>
        <taxon>Kinetoplastea</taxon>
        <taxon>Metakinetoplastina</taxon>
        <taxon>Trypanosomatida</taxon>
        <taxon>Trypanosomatidae</taxon>
        <taxon>Leishmaniinae</taxon>
        <taxon>Leishmania</taxon>
    </lineage>
</organism>
<dbReference type="Proteomes" id="UP000674179">
    <property type="component" value="Chromosome 20"/>
</dbReference>
<feature type="region of interest" description="Disordered" evidence="1">
    <location>
        <begin position="1"/>
        <end position="21"/>
    </location>
</feature>
<dbReference type="AlphaFoldDB" id="A0A836GF25"/>
<dbReference type="RefSeq" id="XP_067693620.1">
    <property type="nucleotide sequence ID" value="XM_067837621.1"/>
</dbReference>
<proteinExistence type="predicted"/>
<evidence type="ECO:0000313" key="2">
    <source>
        <dbReference type="EMBL" id="KAG5480807.1"/>
    </source>
</evidence>
<sequence length="172" mass="19108">MVPDGKLRSVHVQPKDHGHTVQHTKAHQLLRAARDHLLGVLENKADGAADAVTHLTQHLDCTKQHRRVRVVATRVHHAWPLRAEGLAALLLQRQRIHVGAQGVHGAFSSATPQVCHDAVRRQPANVQRCWHVAEDVRHVVGGGLFLIRNIWTLVDVAAPLHNLCKRRSNESA</sequence>